<dbReference type="AlphaFoldDB" id="A0A0F9DSU5"/>
<sequence>MQTSVVETLKAAGLYKDSGRIEEQMLISILPNGERREHKMSEINYADIKIFADELEIALKIQNPLVQELFAKNAVGLANLVRVVNVETASGFKGAVGSGRQLDAIMLRAEQFQDPGAGATTPRTSWIRAIAAIANVVFIQSTADTGAELAMATTEGLAILGFVNPAAALCVDAIQLSYLAQLYNIQNLDFELANPFIGDSIVELKQPFFIFPQETGLVNVRYYRAGQDELRPIGIWVKMASNLRTLATS</sequence>
<accession>A0A0F9DSU5</accession>
<protein>
    <submittedName>
        <fullName evidence="1">Uncharacterized protein</fullName>
    </submittedName>
</protein>
<dbReference type="EMBL" id="LAZR01037985">
    <property type="protein sequence ID" value="KKL20731.1"/>
    <property type="molecule type" value="Genomic_DNA"/>
</dbReference>
<evidence type="ECO:0000313" key="1">
    <source>
        <dbReference type="EMBL" id="KKL20731.1"/>
    </source>
</evidence>
<name>A0A0F9DSU5_9ZZZZ</name>
<reference evidence="1" key="1">
    <citation type="journal article" date="2015" name="Nature">
        <title>Complex archaea that bridge the gap between prokaryotes and eukaryotes.</title>
        <authorList>
            <person name="Spang A."/>
            <person name="Saw J.H."/>
            <person name="Jorgensen S.L."/>
            <person name="Zaremba-Niedzwiedzka K."/>
            <person name="Martijn J."/>
            <person name="Lind A.E."/>
            <person name="van Eijk R."/>
            <person name="Schleper C."/>
            <person name="Guy L."/>
            <person name="Ettema T.J."/>
        </authorList>
    </citation>
    <scope>NUCLEOTIDE SEQUENCE</scope>
</reference>
<gene>
    <name evidence="1" type="ORF">LCGC14_2452540</name>
</gene>
<organism evidence="1">
    <name type="scientific">marine sediment metagenome</name>
    <dbReference type="NCBI Taxonomy" id="412755"/>
    <lineage>
        <taxon>unclassified sequences</taxon>
        <taxon>metagenomes</taxon>
        <taxon>ecological metagenomes</taxon>
    </lineage>
</organism>
<comment type="caution">
    <text evidence="1">The sequence shown here is derived from an EMBL/GenBank/DDBJ whole genome shotgun (WGS) entry which is preliminary data.</text>
</comment>
<proteinExistence type="predicted"/>